<dbReference type="EMBL" id="QGMF01000202">
    <property type="protein sequence ID" value="TVY18014.1"/>
    <property type="molecule type" value="Genomic_DNA"/>
</dbReference>
<keyword evidence="3" id="KW-0949">S-adenosyl-L-methionine</keyword>
<dbReference type="InterPro" id="IPR016461">
    <property type="entry name" value="COMT-like"/>
</dbReference>
<proteinExistence type="predicted"/>
<keyword evidence="6" id="KW-1185">Reference proteome</keyword>
<reference evidence="5 6" key="1">
    <citation type="submission" date="2018-05" db="EMBL/GenBank/DDBJ databases">
        <title>Whole genome sequencing for identification of molecular markers to develop diagnostic detection tools for the regulated plant pathogen Lachnellula willkommii.</title>
        <authorList>
            <person name="Giroux E."/>
            <person name="Bilodeau G."/>
        </authorList>
    </citation>
    <scope>NUCLEOTIDE SEQUENCE [LARGE SCALE GENOMIC DNA]</scope>
    <source>
        <strain evidence="5 6">CBS 203.66</strain>
    </source>
</reference>
<dbReference type="GO" id="GO:0008171">
    <property type="term" value="F:O-methyltransferase activity"/>
    <property type="evidence" value="ECO:0007669"/>
    <property type="project" value="InterPro"/>
</dbReference>
<evidence type="ECO:0000313" key="5">
    <source>
        <dbReference type="EMBL" id="TVY18014.1"/>
    </source>
</evidence>
<gene>
    <name evidence="5" type="primary">aurJ_0</name>
    <name evidence="5" type="ORF">LARI1_G003586</name>
</gene>
<dbReference type="Pfam" id="PF00891">
    <property type="entry name" value="Methyltransf_2"/>
    <property type="match status" value="1"/>
</dbReference>
<dbReference type="Proteomes" id="UP000469559">
    <property type="component" value="Unassembled WGS sequence"/>
</dbReference>
<protein>
    <submittedName>
        <fullName evidence="5">O-methyltransferase aurJ</fullName>
    </submittedName>
</protein>
<dbReference type="Gene3D" id="3.40.50.150">
    <property type="entry name" value="Vaccinia Virus protein VP39"/>
    <property type="match status" value="1"/>
</dbReference>
<comment type="caution">
    <text evidence="5">The sequence shown here is derived from an EMBL/GenBank/DDBJ whole genome shotgun (WGS) entry which is preliminary data.</text>
</comment>
<dbReference type="PANTHER" id="PTHR43712:SF19">
    <property type="entry name" value="DUAL O-METHYLTRANSFERASE_FAD-DEPENDENT MONOOXYGENASE ELCB"/>
    <property type="match status" value="1"/>
</dbReference>
<dbReference type="AlphaFoldDB" id="A0A8T9BDC1"/>
<dbReference type="SUPFAM" id="SSF53335">
    <property type="entry name" value="S-adenosyl-L-methionine-dependent methyltransferases"/>
    <property type="match status" value="1"/>
</dbReference>
<dbReference type="GO" id="GO:0032259">
    <property type="term" value="P:methylation"/>
    <property type="evidence" value="ECO:0007669"/>
    <property type="project" value="UniProtKB-KW"/>
</dbReference>
<keyword evidence="1" id="KW-0489">Methyltransferase</keyword>
<sequence length="428" mass="46955">METCLEELVARITAKAKLISSSPLESNDSHPVNEYFIKPSLSAPEPVEQARQDIIYAALEIQQLLSEPSEYLEQHQINVIFGMETTMTHNLLEYANEAVTFHAVAASANVPLSRLKSVARMSMTGGMLTEPRPGHLAHSRVSAQFVKTPTLVDWAKFMTRYSAPTAAKFAEATDRWGDTTEKNQTAYNIAFDTDLPFFKHLTQSEERTANFAAYMRSLGESEGTAFKHILTAFEWGSLGKTNIVDVGGSTGQASILLATHYPELSFIVQDLPVTVANSSSILANLDTSISSRITFSAHDFLSPQPIAIAVTTDIFFLRKIIHDWPPKDARIILSHISAALQKPGACIVIMDTILPEPGSVPAMEEAGLRVRDLTMAQSFNSGERELSEWAGLIGSATPKLKLKEWKKPSGSVMGVMVVVRDEDVNSTK</sequence>
<dbReference type="OrthoDB" id="1606438at2759"/>
<dbReference type="InterPro" id="IPR029063">
    <property type="entry name" value="SAM-dependent_MTases_sf"/>
</dbReference>
<evidence type="ECO:0000256" key="1">
    <source>
        <dbReference type="ARBA" id="ARBA00022603"/>
    </source>
</evidence>
<evidence type="ECO:0000256" key="2">
    <source>
        <dbReference type="ARBA" id="ARBA00022679"/>
    </source>
</evidence>
<dbReference type="PANTHER" id="PTHR43712">
    <property type="entry name" value="PUTATIVE (AFU_ORTHOLOGUE AFUA_4G14580)-RELATED"/>
    <property type="match status" value="1"/>
</dbReference>
<accession>A0A8T9BDC1</accession>
<evidence type="ECO:0000256" key="3">
    <source>
        <dbReference type="ARBA" id="ARBA00022691"/>
    </source>
</evidence>
<feature type="domain" description="O-methyltransferase C-terminal" evidence="4">
    <location>
        <begin position="181"/>
        <end position="396"/>
    </location>
</feature>
<dbReference type="PROSITE" id="PS51683">
    <property type="entry name" value="SAM_OMT_II"/>
    <property type="match status" value="1"/>
</dbReference>
<evidence type="ECO:0000313" key="6">
    <source>
        <dbReference type="Proteomes" id="UP000469559"/>
    </source>
</evidence>
<dbReference type="InterPro" id="IPR001077">
    <property type="entry name" value="COMT_C"/>
</dbReference>
<evidence type="ECO:0000259" key="4">
    <source>
        <dbReference type="Pfam" id="PF00891"/>
    </source>
</evidence>
<name>A0A8T9BDC1_9HELO</name>
<organism evidence="5 6">
    <name type="scientific">Lachnellula arida</name>
    <dbReference type="NCBI Taxonomy" id="1316785"/>
    <lineage>
        <taxon>Eukaryota</taxon>
        <taxon>Fungi</taxon>
        <taxon>Dikarya</taxon>
        <taxon>Ascomycota</taxon>
        <taxon>Pezizomycotina</taxon>
        <taxon>Leotiomycetes</taxon>
        <taxon>Helotiales</taxon>
        <taxon>Lachnaceae</taxon>
        <taxon>Lachnellula</taxon>
    </lineage>
</organism>
<keyword evidence="2" id="KW-0808">Transferase</keyword>